<dbReference type="EC" id="3.1.3.16" evidence="2"/>
<dbReference type="PROSITE" id="PS00125">
    <property type="entry name" value="SER_THR_PHOSPHATASE"/>
    <property type="match status" value="1"/>
</dbReference>
<evidence type="ECO:0000256" key="2">
    <source>
        <dbReference type="RuleBase" id="RU004273"/>
    </source>
</evidence>
<keyword evidence="2" id="KW-0378">Hydrolase</keyword>
<sequence length="381" mass="43918">MSAPKLTDSQKKVRGFVNRIIGKLMFKWKHTTSMELFCAAELAELCIRARELIWAEPICLKLETPICVMGDLHGQFDDLLGMWDSNGWPLTEKERNWFMEKTLKTKRMPRTEPKSSQPDSNPNGPRSSGGRDEKSVLKEVKDLGYKRYLFLGDYVDRGMYSMEVVILLIAIKMAYPDRVYMLRGNHESRSVNCHYGFYREVTRRYDAKLYEYFSDLFNVFPFCAIIEDTIMCMHGGISEKLMNLSQLALYKRPVEIPDMGVLADLTWADPDPTVKLYAPSSRGASSVFGSQALREFLKRLNLRLVIRAHQVVEDGYEFFDNRRLITVFSAPNYCGQNDNSAGILCIDQSLKISIVVYRPMVRDKKFFGKEKRTKIPARGNE</sequence>
<dbReference type="GO" id="GO:0004722">
    <property type="term" value="F:protein serine/threonine phosphatase activity"/>
    <property type="evidence" value="ECO:0007669"/>
    <property type="project" value="UniProtKB-EC"/>
</dbReference>
<evidence type="ECO:0000256" key="3">
    <source>
        <dbReference type="SAM" id="MobiDB-lite"/>
    </source>
</evidence>
<evidence type="ECO:0000256" key="1">
    <source>
        <dbReference type="PIRSR" id="PIRSR033096-1"/>
    </source>
</evidence>
<dbReference type="Proteomes" id="UP000230233">
    <property type="component" value="Chromosome IV"/>
</dbReference>
<feature type="region of interest" description="Disordered" evidence="3">
    <location>
        <begin position="106"/>
        <end position="133"/>
    </location>
</feature>
<dbReference type="Gene3D" id="3.60.21.10">
    <property type="match status" value="1"/>
</dbReference>
<dbReference type="InterPro" id="IPR006186">
    <property type="entry name" value="Ser/Thr-sp_prot-phosphatase"/>
</dbReference>
<dbReference type="PIRSF" id="PIRSF033096">
    <property type="entry name" value="PPPtase_5"/>
    <property type="match status" value="1"/>
</dbReference>
<accession>A0A2G5U8R2</accession>
<dbReference type="InterPro" id="IPR004843">
    <property type="entry name" value="Calcineurin-like_PHP"/>
</dbReference>
<protein>
    <recommendedName>
        <fullName evidence="2">Serine/threonine-protein phosphatase</fullName>
        <ecNumber evidence="2">3.1.3.16</ecNumber>
    </recommendedName>
</protein>
<dbReference type="PANTHER" id="PTHR11668">
    <property type="entry name" value="SERINE/THREONINE PROTEIN PHOSPHATASE"/>
    <property type="match status" value="1"/>
</dbReference>
<organism evidence="5 6">
    <name type="scientific">Caenorhabditis nigoni</name>
    <dbReference type="NCBI Taxonomy" id="1611254"/>
    <lineage>
        <taxon>Eukaryota</taxon>
        <taxon>Metazoa</taxon>
        <taxon>Ecdysozoa</taxon>
        <taxon>Nematoda</taxon>
        <taxon>Chromadorea</taxon>
        <taxon>Rhabditida</taxon>
        <taxon>Rhabditina</taxon>
        <taxon>Rhabditomorpha</taxon>
        <taxon>Rhabditoidea</taxon>
        <taxon>Rhabditidae</taxon>
        <taxon>Peloderinae</taxon>
        <taxon>Caenorhabditis</taxon>
    </lineage>
</organism>
<feature type="domain" description="Serine/threonine specific protein phosphatases" evidence="4">
    <location>
        <begin position="182"/>
        <end position="187"/>
    </location>
</feature>
<evidence type="ECO:0000259" key="4">
    <source>
        <dbReference type="PROSITE" id="PS00125"/>
    </source>
</evidence>
<dbReference type="Pfam" id="PF00149">
    <property type="entry name" value="Metallophos"/>
    <property type="match status" value="1"/>
</dbReference>
<dbReference type="AlphaFoldDB" id="A0A2G5U8R2"/>
<dbReference type="GO" id="GO:0005634">
    <property type="term" value="C:nucleus"/>
    <property type="evidence" value="ECO:0007669"/>
    <property type="project" value="TreeGrafter"/>
</dbReference>
<comment type="caution">
    <text evidence="5">The sequence shown here is derived from an EMBL/GenBank/DDBJ whole genome shotgun (WGS) entry which is preliminary data.</text>
</comment>
<keyword evidence="6" id="KW-1185">Reference proteome</keyword>
<evidence type="ECO:0000313" key="6">
    <source>
        <dbReference type="Proteomes" id="UP000230233"/>
    </source>
</evidence>
<dbReference type="PANTHER" id="PTHR11668:SF246">
    <property type="entry name" value="SERINE_THREONINE-PROTEIN PHOSPHATASE"/>
    <property type="match status" value="1"/>
</dbReference>
<dbReference type="InterPro" id="IPR050341">
    <property type="entry name" value="PP1_catalytic_subunit"/>
</dbReference>
<proteinExistence type="inferred from homology"/>
<dbReference type="SMART" id="SM00156">
    <property type="entry name" value="PP2Ac"/>
    <property type="match status" value="1"/>
</dbReference>
<dbReference type="PRINTS" id="PR00114">
    <property type="entry name" value="STPHPHTASE"/>
</dbReference>
<comment type="similarity">
    <text evidence="2">Belongs to the PPP phosphatase family.</text>
</comment>
<dbReference type="OrthoDB" id="5846308at2759"/>
<reference evidence="6" key="1">
    <citation type="submission" date="2017-10" db="EMBL/GenBank/DDBJ databases">
        <title>Rapid genome shrinkage in a self-fertile nematode reveals novel sperm competition proteins.</title>
        <authorList>
            <person name="Yin D."/>
            <person name="Schwarz E.M."/>
            <person name="Thomas C.G."/>
            <person name="Felde R.L."/>
            <person name="Korf I.F."/>
            <person name="Cutter A.D."/>
            <person name="Schartner C.M."/>
            <person name="Ralston E.J."/>
            <person name="Meyer B.J."/>
            <person name="Haag E.S."/>
        </authorList>
    </citation>
    <scope>NUCLEOTIDE SEQUENCE [LARGE SCALE GENOMIC DNA]</scope>
    <source>
        <strain evidence="6">JU1422</strain>
    </source>
</reference>
<gene>
    <name evidence="5" type="primary">Cnig_chr_IV.g15109</name>
    <name evidence="5" type="ORF">B9Z55_015109</name>
</gene>
<dbReference type="InterPro" id="IPR029052">
    <property type="entry name" value="Metallo-depent_PP-like"/>
</dbReference>
<dbReference type="EMBL" id="PDUG01000004">
    <property type="protein sequence ID" value="PIC35918.1"/>
    <property type="molecule type" value="Genomic_DNA"/>
</dbReference>
<comment type="catalytic activity">
    <reaction evidence="2">
        <text>O-phospho-L-threonyl-[protein] + H2O = L-threonyl-[protein] + phosphate</text>
        <dbReference type="Rhea" id="RHEA:47004"/>
        <dbReference type="Rhea" id="RHEA-COMP:11060"/>
        <dbReference type="Rhea" id="RHEA-COMP:11605"/>
        <dbReference type="ChEBI" id="CHEBI:15377"/>
        <dbReference type="ChEBI" id="CHEBI:30013"/>
        <dbReference type="ChEBI" id="CHEBI:43474"/>
        <dbReference type="ChEBI" id="CHEBI:61977"/>
        <dbReference type="EC" id="3.1.3.16"/>
    </reaction>
</comment>
<dbReference type="SUPFAM" id="SSF56300">
    <property type="entry name" value="Metallo-dependent phosphatases"/>
    <property type="match status" value="1"/>
</dbReference>
<feature type="active site" description="Proton donor/acceptor" evidence="1">
    <location>
        <position position="186"/>
    </location>
</feature>
<dbReference type="GO" id="GO:0005737">
    <property type="term" value="C:cytoplasm"/>
    <property type="evidence" value="ECO:0007669"/>
    <property type="project" value="TreeGrafter"/>
</dbReference>
<evidence type="ECO:0000313" key="5">
    <source>
        <dbReference type="EMBL" id="PIC35918.1"/>
    </source>
</evidence>
<dbReference type="STRING" id="1611254.A0A2G5U8R2"/>
<name>A0A2G5U8R2_9PELO</name>
<feature type="compositionally biased region" description="Polar residues" evidence="3">
    <location>
        <begin position="114"/>
        <end position="126"/>
    </location>
</feature>